<dbReference type="SUPFAM" id="SSF50729">
    <property type="entry name" value="PH domain-like"/>
    <property type="match status" value="1"/>
</dbReference>
<evidence type="ECO:0000256" key="9">
    <source>
        <dbReference type="PROSITE-ProRule" id="PRU00192"/>
    </source>
</evidence>
<dbReference type="Proteomes" id="UP000694844">
    <property type="component" value="Chromosome 1"/>
</dbReference>
<feature type="region of interest" description="Disordered" evidence="11">
    <location>
        <begin position="852"/>
        <end position="999"/>
    </location>
</feature>
<feature type="compositionally biased region" description="Pro residues" evidence="11">
    <location>
        <begin position="919"/>
        <end position="928"/>
    </location>
</feature>
<dbReference type="InterPro" id="IPR037844">
    <property type="entry name" value="PH_ASAP"/>
</dbReference>
<dbReference type="AlphaFoldDB" id="A0A8B8D503"/>
<dbReference type="InterPro" id="IPR036770">
    <property type="entry name" value="Ankyrin_rpt-contain_sf"/>
</dbReference>
<dbReference type="SMART" id="SM00233">
    <property type="entry name" value="PH"/>
    <property type="match status" value="1"/>
</dbReference>
<dbReference type="SMART" id="SM00105">
    <property type="entry name" value="ArfGap"/>
    <property type="match status" value="1"/>
</dbReference>
<evidence type="ECO:0000313" key="15">
    <source>
        <dbReference type="Proteomes" id="UP000694844"/>
    </source>
</evidence>
<dbReference type="PROSITE" id="PS50297">
    <property type="entry name" value="ANK_REP_REGION"/>
    <property type="match status" value="1"/>
</dbReference>
<dbReference type="Gene3D" id="2.30.30.40">
    <property type="entry name" value="SH3 Domains"/>
    <property type="match status" value="1"/>
</dbReference>
<evidence type="ECO:0000256" key="8">
    <source>
        <dbReference type="PROSITE-ProRule" id="PRU00023"/>
    </source>
</evidence>
<dbReference type="PROSITE" id="PS50115">
    <property type="entry name" value="ARFGAP"/>
    <property type="match status" value="1"/>
</dbReference>
<evidence type="ECO:0000256" key="6">
    <source>
        <dbReference type="ARBA" id="ARBA00022833"/>
    </source>
</evidence>
<dbReference type="GO" id="GO:0005096">
    <property type="term" value="F:GTPase activator activity"/>
    <property type="evidence" value="ECO:0007669"/>
    <property type="project" value="InterPro"/>
</dbReference>
<dbReference type="Gene3D" id="1.20.1270.60">
    <property type="entry name" value="Arfaptin homology (AH) domain/BAR domain"/>
    <property type="match status" value="1"/>
</dbReference>
<dbReference type="PANTHER" id="PTHR45854">
    <property type="entry name" value="ASAP FAMILY MEMBER"/>
    <property type="match status" value="1"/>
</dbReference>
<dbReference type="GO" id="GO:0005737">
    <property type="term" value="C:cytoplasm"/>
    <property type="evidence" value="ECO:0007669"/>
    <property type="project" value="UniProtKB-SubCell"/>
</dbReference>
<dbReference type="KEGG" id="cvn:111124036"/>
<dbReference type="PROSITE" id="PS50002">
    <property type="entry name" value="SH3"/>
    <property type="match status" value="1"/>
</dbReference>
<dbReference type="InterPro" id="IPR001164">
    <property type="entry name" value="ArfGAP_dom"/>
</dbReference>
<dbReference type="CDD" id="cd13251">
    <property type="entry name" value="PH_ASAP"/>
    <property type="match status" value="1"/>
</dbReference>
<dbReference type="InterPro" id="IPR043593">
    <property type="entry name" value="ASAP"/>
</dbReference>
<dbReference type="PRINTS" id="PR00405">
    <property type="entry name" value="REVINTRACTNG"/>
</dbReference>
<evidence type="ECO:0000259" key="13">
    <source>
        <dbReference type="PROSITE" id="PS50003"/>
    </source>
</evidence>
<dbReference type="Pfam" id="PF01412">
    <property type="entry name" value="ArfGap"/>
    <property type="match status" value="1"/>
</dbReference>
<dbReference type="Pfam" id="PF16746">
    <property type="entry name" value="BAR_3"/>
    <property type="match status" value="1"/>
</dbReference>
<dbReference type="SUPFAM" id="SSF48403">
    <property type="entry name" value="Ankyrin repeat"/>
    <property type="match status" value="1"/>
</dbReference>
<keyword evidence="6" id="KW-0862">Zinc</keyword>
<reference evidence="16" key="2">
    <citation type="submission" date="2025-08" db="UniProtKB">
        <authorList>
            <consortium name="RefSeq"/>
        </authorList>
    </citation>
    <scope>IDENTIFICATION</scope>
    <source>
        <tissue evidence="16">Whole sample</tissue>
    </source>
</reference>
<feature type="compositionally biased region" description="Polar residues" evidence="11">
    <location>
        <begin position="860"/>
        <end position="875"/>
    </location>
</feature>
<dbReference type="SUPFAM" id="SSF57863">
    <property type="entry name" value="ArfGap/RecO-like zinc finger"/>
    <property type="match status" value="1"/>
</dbReference>
<dbReference type="InterPro" id="IPR027267">
    <property type="entry name" value="AH/BAR_dom_sf"/>
</dbReference>
<dbReference type="GeneID" id="111124036"/>
<sequence>MPEQVALSDFMRDTWDDFKSPTTSTFTKNMSNYKNLVSTLEEKLDADRSGLTKMKKSVKALYNAGKRHAESDVTISENLENVSKSNMQQENEIAEGFKQFSLLARELSTSLNEMVSKLHSMLLYPLEAFLKGDLKGVKGDMRKLFDKASKEYEAKFSKIEKEKKQQAKDAGMIRTEVDGSEIAEDMLKERKVFQLQLCEYLIKVNDIKTKKGVELLLHLVEYYKALKVFHQESLESIGRFESYIETLISQLQGIKQKQYLDRQQLVELRDALKNSMSSYKEHANNRLSILGSWVKPSSNKSPVGYNLHQLQGNKMHGSQKTGYLLKKSEGKVRKVWQKRKCTIHDGIMLVSHSDETKEPVKLNLLTCQVKLVADDVGKKCFDLVSSSNNRTYHFQGEDIQDMEEWISVLNNAKEEVLLKAFQDNTNSPAINQNVRELTASIIDRIKRLPGNQVCCDCGAKDPEWLSTNYGILICLECCGIHRQLGVHISRTQSIVIDELGTSQLLLARVVGNDCFNEVFEGKIFSDDSNEGNMDGCKKLKPASPMNERESYIFAKYDKKKFVINTNSSEEEIRYDLKQAIQTRDFQTLLQIHGEGTDLMSVMPDMENCETGLHLAILQEDGYSMYIVDFIIQNSIITSLGNKTRDGNTPLHLCAVLNQTECMKLLLRTRPELAKIENSDGKTPLEIAEEKGHELCSELLNAALTGRKDLFENVNIDWDLIADDHEHDVDYSDDDLEFVVIDKIWAAYCQINEQNTPERKRGSRPQSLTGSGISAELTSSLSIAKDNNEMRGRSDSSISLQPQKKKDFLNRLSRVVQRKASYGEIYQVTSGDGAPLQVVQKKPPPWIVSVKKKRRRRLMQHANQSTANGGSVSAQQGPPGLGPPLPPRKKPPPPPPTAAPGHTRNKSEGSAITVHHRTPSDPPPRPAPPDVRKTIHIPSSRQPSLPGEITNNRASRSRVGSTESRPGDGSSSVPNSPILDGMDGETPPLPAPRQKKKLPLGQKCQAIYDCDADNEDELTFRSGEIIIITGEEEEDWWEGEIDGEPERRGVFPKNFVSMIT</sequence>
<dbReference type="FunFam" id="1.25.40.20:FF:000006">
    <property type="entry name" value="Arf-GAP with SH3 domain, ANK repeat and PH domain-containing protein 2"/>
    <property type="match status" value="1"/>
</dbReference>
<dbReference type="InterPro" id="IPR038508">
    <property type="entry name" value="ArfGAP_dom_sf"/>
</dbReference>
<dbReference type="Pfam" id="PF14604">
    <property type="entry name" value="SH3_9"/>
    <property type="match status" value="1"/>
</dbReference>
<dbReference type="InterPro" id="IPR002110">
    <property type="entry name" value="Ankyrin_rpt"/>
</dbReference>
<dbReference type="InterPro" id="IPR004148">
    <property type="entry name" value="BAR_dom"/>
</dbReference>
<dbReference type="SMART" id="SM00248">
    <property type="entry name" value="ANK"/>
    <property type="match status" value="3"/>
</dbReference>
<keyword evidence="5" id="KW-0677">Repeat</keyword>
<dbReference type="PROSITE" id="PS50003">
    <property type="entry name" value="PH_DOMAIN"/>
    <property type="match status" value="1"/>
</dbReference>
<keyword evidence="2 9" id="KW-0728">SH3 domain</keyword>
<protein>
    <submittedName>
        <fullName evidence="16">Arf-GAP with SH3 domain, ANK repeat and PH domain-containing protein 2-like isoform X1</fullName>
    </submittedName>
</protein>
<evidence type="ECO:0000256" key="10">
    <source>
        <dbReference type="PROSITE-ProRule" id="PRU00288"/>
    </source>
</evidence>
<dbReference type="InterPro" id="IPR037278">
    <property type="entry name" value="ARFGAP/RecO"/>
</dbReference>
<keyword evidence="4" id="KW-0479">Metal-binding</keyword>
<dbReference type="Gene3D" id="1.10.220.150">
    <property type="entry name" value="Arf GTPase activating protein"/>
    <property type="match status" value="1"/>
</dbReference>
<keyword evidence="15" id="KW-1185">Reference proteome</keyword>
<dbReference type="Pfam" id="PF12796">
    <property type="entry name" value="Ank_2"/>
    <property type="match status" value="1"/>
</dbReference>
<feature type="domain" description="SH3" evidence="12">
    <location>
        <begin position="998"/>
        <end position="1059"/>
    </location>
</feature>
<dbReference type="Gene3D" id="1.25.40.950">
    <property type="match status" value="1"/>
</dbReference>
<dbReference type="OrthoDB" id="435430at2759"/>
<dbReference type="GO" id="GO:0008270">
    <property type="term" value="F:zinc ion binding"/>
    <property type="evidence" value="ECO:0007669"/>
    <property type="project" value="UniProtKB-KW"/>
</dbReference>
<dbReference type="RefSeq" id="XP_022322609.1">
    <property type="nucleotide sequence ID" value="XM_022466901.1"/>
</dbReference>
<reference evidence="15" key="1">
    <citation type="submission" date="2024-06" db="UniProtKB">
        <authorList>
            <consortium name="RefSeq"/>
        </authorList>
    </citation>
    <scope>NUCLEOTIDE SEQUENCE [LARGE SCALE GENOMIC DNA]</scope>
</reference>
<comment type="subcellular location">
    <subcellularLocation>
        <location evidence="1">Cytoplasm</location>
    </subcellularLocation>
</comment>
<dbReference type="PROSITE" id="PS50088">
    <property type="entry name" value="ANK_REPEAT"/>
    <property type="match status" value="1"/>
</dbReference>
<keyword evidence="10" id="KW-0863">Zinc-finger</keyword>
<feature type="compositionally biased region" description="Pro residues" evidence="11">
    <location>
        <begin position="879"/>
        <end position="897"/>
    </location>
</feature>
<evidence type="ECO:0000256" key="1">
    <source>
        <dbReference type="ARBA" id="ARBA00004496"/>
    </source>
</evidence>
<feature type="domain" description="PH" evidence="13">
    <location>
        <begin position="317"/>
        <end position="414"/>
    </location>
</feature>
<dbReference type="Gene3D" id="1.25.40.20">
    <property type="entry name" value="Ankyrin repeat-containing domain"/>
    <property type="match status" value="1"/>
</dbReference>
<evidence type="ECO:0000256" key="5">
    <source>
        <dbReference type="ARBA" id="ARBA00022737"/>
    </source>
</evidence>
<evidence type="ECO:0000259" key="12">
    <source>
        <dbReference type="PROSITE" id="PS50002"/>
    </source>
</evidence>
<evidence type="ECO:0000256" key="11">
    <source>
        <dbReference type="SAM" id="MobiDB-lite"/>
    </source>
</evidence>
<organism evidence="15 16">
    <name type="scientific">Crassostrea virginica</name>
    <name type="common">Eastern oyster</name>
    <dbReference type="NCBI Taxonomy" id="6565"/>
    <lineage>
        <taxon>Eukaryota</taxon>
        <taxon>Metazoa</taxon>
        <taxon>Spiralia</taxon>
        <taxon>Lophotrochozoa</taxon>
        <taxon>Mollusca</taxon>
        <taxon>Bivalvia</taxon>
        <taxon>Autobranchia</taxon>
        <taxon>Pteriomorphia</taxon>
        <taxon>Ostreida</taxon>
        <taxon>Ostreoidea</taxon>
        <taxon>Ostreidae</taxon>
        <taxon>Crassostrea</taxon>
    </lineage>
</organism>
<dbReference type="CDD" id="cd08834">
    <property type="entry name" value="ArfGap_ASAP"/>
    <property type="match status" value="1"/>
</dbReference>
<dbReference type="InterPro" id="IPR036028">
    <property type="entry name" value="SH3-like_dom_sf"/>
</dbReference>
<accession>A0A8B8D503</accession>
<dbReference type="SUPFAM" id="SSF103657">
    <property type="entry name" value="BAR/IMD domain-like"/>
    <property type="match status" value="1"/>
</dbReference>
<evidence type="ECO:0000256" key="7">
    <source>
        <dbReference type="ARBA" id="ARBA00023043"/>
    </source>
</evidence>
<dbReference type="InterPro" id="IPR001452">
    <property type="entry name" value="SH3_domain"/>
</dbReference>
<keyword evidence="3" id="KW-0963">Cytoplasm</keyword>
<evidence type="ECO:0000259" key="14">
    <source>
        <dbReference type="PROSITE" id="PS50115"/>
    </source>
</evidence>
<dbReference type="InterPro" id="IPR011993">
    <property type="entry name" value="PH-like_dom_sf"/>
</dbReference>
<dbReference type="PRINTS" id="PR00452">
    <property type="entry name" value="SH3DOMAIN"/>
</dbReference>
<evidence type="ECO:0000256" key="3">
    <source>
        <dbReference type="ARBA" id="ARBA00022490"/>
    </source>
</evidence>
<name>A0A8B8D503_CRAVI</name>
<dbReference type="Gene3D" id="2.30.29.30">
    <property type="entry name" value="Pleckstrin-homology domain (PH domain)/Phosphotyrosine-binding domain (PTB)"/>
    <property type="match status" value="1"/>
</dbReference>
<evidence type="ECO:0000256" key="2">
    <source>
        <dbReference type="ARBA" id="ARBA00022443"/>
    </source>
</evidence>
<dbReference type="InterPro" id="IPR001849">
    <property type="entry name" value="PH_domain"/>
</dbReference>
<dbReference type="PANTHER" id="PTHR45854:SF3">
    <property type="entry name" value="ARFGAP WITH SH3 DOMAIN, ANK REPEAT AND PH DOMAIN-CONTAINING PROTEIN"/>
    <property type="match status" value="1"/>
</dbReference>
<feature type="domain" description="Arf-GAP" evidence="14">
    <location>
        <begin position="439"/>
        <end position="570"/>
    </location>
</feature>
<gene>
    <name evidence="16" type="primary">LOC111124036</name>
</gene>
<proteinExistence type="predicted"/>
<feature type="compositionally biased region" description="Polar residues" evidence="11">
    <location>
        <begin position="936"/>
        <end position="974"/>
    </location>
</feature>
<dbReference type="SUPFAM" id="SSF50044">
    <property type="entry name" value="SH3-domain"/>
    <property type="match status" value="1"/>
</dbReference>
<evidence type="ECO:0000256" key="4">
    <source>
        <dbReference type="ARBA" id="ARBA00022723"/>
    </source>
</evidence>
<keyword evidence="7 8" id="KW-0040">ANK repeat</keyword>
<dbReference type="Pfam" id="PF00169">
    <property type="entry name" value="PH"/>
    <property type="match status" value="1"/>
</dbReference>
<dbReference type="SMART" id="SM00326">
    <property type="entry name" value="SH3"/>
    <property type="match status" value="1"/>
</dbReference>
<feature type="repeat" description="ANK" evidence="8">
    <location>
        <begin position="645"/>
        <end position="677"/>
    </location>
</feature>
<evidence type="ECO:0000313" key="16">
    <source>
        <dbReference type="RefSeq" id="XP_022322609.1"/>
    </source>
</evidence>